<name>A0ABU3WVI6_9NOCA</name>
<dbReference type="Gene3D" id="1.10.10.2840">
    <property type="entry name" value="PucR C-terminal helix-turn-helix domain"/>
    <property type="match status" value="1"/>
</dbReference>
<reference evidence="3 4" key="1">
    <citation type="submission" date="2019-10" db="EMBL/GenBank/DDBJ databases">
        <title>Draft Genome Assembly of Rhodococcus zopfii DSM44189.</title>
        <authorList>
            <person name="Sutton J.M."/>
            <person name="Akob D.M."/>
            <person name="Bushman T.J."/>
        </authorList>
    </citation>
    <scope>NUCLEOTIDE SEQUENCE [LARGE SCALE GENOMIC DNA]</scope>
    <source>
        <strain evidence="3 4">DSM 44189</strain>
    </source>
</reference>
<evidence type="ECO:0000256" key="1">
    <source>
        <dbReference type="SAM" id="MobiDB-lite"/>
    </source>
</evidence>
<dbReference type="InterPro" id="IPR042070">
    <property type="entry name" value="PucR_C-HTH_sf"/>
</dbReference>
<comment type="caution">
    <text evidence="3">The sequence shown here is derived from an EMBL/GenBank/DDBJ whole genome shotgun (WGS) entry which is preliminary data.</text>
</comment>
<dbReference type="Pfam" id="PF13556">
    <property type="entry name" value="HTH_30"/>
    <property type="match status" value="1"/>
</dbReference>
<organism evidence="3 4">
    <name type="scientific">Rhodococcus zopfii</name>
    <dbReference type="NCBI Taxonomy" id="43772"/>
    <lineage>
        <taxon>Bacteria</taxon>
        <taxon>Bacillati</taxon>
        <taxon>Actinomycetota</taxon>
        <taxon>Actinomycetes</taxon>
        <taxon>Mycobacteriales</taxon>
        <taxon>Nocardiaceae</taxon>
        <taxon>Rhodococcus</taxon>
    </lineage>
</organism>
<feature type="domain" description="PucR C-terminal helix-turn-helix" evidence="2">
    <location>
        <begin position="86"/>
        <end position="144"/>
    </location>
</feature>
<protein>
    <submittedName>
        <fullName evidence="3">PucR family transcriptional regulator</fullName>
    </submittedName>
</protein>
<evidence type="ECO:0000313" key="4">
    <source>
        <dbReference type="Proteomes" id="UP001275440"/>
    </source>
</evidence>
<dbReference type="Proteomes" id="UP001275440">
    <property type="component" value="Unassembled WGS sequence"/>
</dbReference>
<dbReference type="PANTHER" id="PTHR33744:SF17">
    <property type="entry name" value="CONSERVED PROTEIN"/>
    <property type="match status" value="1"/>
</dbReference>
<dbReference type="InterPro" id="IPR025736">
    <property type="entry name" value="PucR_C-HTH_dom"/>
</dbReference>
<feature type="region of interest" description="Disordered" evidence="1">
    <location>
        <begin position="1"/>
        <end position="31"/>
    </location>
</feature>
<keyword evidence="4" id="KW-1185">Reference proteome</keyword>
<gene>
    <name evidence="3" type="ORF">F8M49_26165</name>
</gene>
<dbReference type="InterPro" id="IPR051448">
    <property type="entry name" value="CdaR-like_regulators"/>
</dbReference>
<proteinExistence type="predicted"/>
<dbReference type="PANTHER" id="PTHR33744">
    <property type="entry name" value="CARBOHYDRATE DIACID REGULATOR"/>
    <property type="match status" value="1"/>
</dbReference>
<accession>A0ABU3WVI6</accession>
<sequence length="146" mass="15870">MRSPVPGSSRGSRARVPASRSTGGIRSAESAAAIARGDAGPVSVRAAELDSAVGLLSAVPDRVRRAFADRTLGRVLDYDRRTRADLMTTLETFLDCDGSWRRTADRMHLHPNTVRYRIGRVEALTGRNLAHIGDRLDVFLAMRALG</sequence>
<dbReference type="EMBL" id="WBMO01000005">
    <property type="protein sequence ID" value="MDV2478011.1"/>
    <property type="molecule type" value="Genomic_DNA"/>
</dbReference>
<evidence type="ECO:0000313" key="3">
    <source>
        <dbReference type="EMBL" id="MDV2478011.1"/>
    </source>
</evidence>
<evidence type="ECO:0000259" key="2">
    <source>
        <dbReference type="Pfam" id="PF13556"/>
    </source>
</evidence>